<evidence type="ECO:0000256" key="2">
    <source>
        <dbReference type="ARBA" id="ARBA00022801"/>
    </source>
</evidence>
<dbReference type="RefSeq" id="XP_033526414.1">
    <property type="nucleotide sequence ID" value="XM_033663342.1"/>
</dbReference>
<feature type="region of interest" description="Disordered" evidence="4">
    <location>
        <begin position="695"/>
        <end position="848"/>
    </location>
</feature>
<dbReference type="EC" id="3.1.4.-" evidence="3"/>
<dbReference type="InterPro" id="IPR036971">
    <property type="entry name" value="PDEase_catalytic_dom_sf"/>
</dbReference>
<evidence type="ECO:0000313" key="7">
    <source>
        <dbReference type="Proteomes" id="UP000799771"/>
    </source>
</evidence>
<feature type="region of interest" description="Disordered" evidence="4">
    <location>
        <begin position="106"/>
        <end position="134"/>
    </location>
</feature>
<reference evidence="6" key="1">
    <citation type="journal article" date="2020" name="Stud. Mycol.">
        <title>101 Dothideomycetes genomes: a test case for predicting lifestyles and emergence of pathogens.</title>
        <authorList>
            <person name="Haridas S."/>
            <person name="Albert R."/>
            <person name="Binder M."/>
            <person name="Bloem J."/>
            <person name="Labutti K."/>
            <person name="Salamov A."/>
            <person name="Andreopoulos B."/>
            <person name="Baker S."/>
            <person name="Barry K."/>
            <person name="Bills G."/>
            <person name="Bluhm B."/>
            <person name="Cannon C."/>
            <person name="Castanera R."/>
            <person name="Culley D."/>
            <person name="Daum C."/>
            <person name="Ezra D."/>
            <person name="Gonzalez J."/>
            <person name="Henrissat B."/>
            <person name="Kuo A."/>
            <person name="Liang C."/>
            <person name="Lipzen A."/>
            <person name="Lutzoni F."/>
            <person name="Magnuson J."/>
            <person name="Mondo S."/>
            <person name="Nolan M."/>
            <person name="Ohm R."/>
            <person name="Pangilinan J."/>
            <person name="Park H.-J."/>
            <person name="Ramirez L."/>
            <person name="Alfaro M."/>
            <person name="Sun H."/>
            <person name="Tritt A."/>
            <person name="Yoshinaga Y."/>
            <person name="Zwiers L.-H."/>
            <person name="Turgeon B."/>
            <person name="Goodwin S."/>
            <person name="Spatafora J."/>
            <person name="Crous P."/>
            <person name="Grigoriev I."/>
        </authorList>
    </citation>
    <scope>NUCLEOTIDE SEQUENCE</scope>
    <source>
        <strain evidence="6">CBS 119687</strain>
    </source>
</reference>
<dbReference type="SMART" id="SM00471">
    <property type="entry name" value="HDc"/>
    <property type="match status" value="1"/>
</dbReference>
<dbReference type="Pfam" id="PF00233">
    <property type="entry name" value="PDEase_I"/>
    <property type="match status" value="1"/>
</dbReference>
<dbReference type="GeneID" id="54403774"/>
<sequence length="969" mass="107889">MEHGACNIIYIDRRANDERVRRETLSKSLVARTSTGSVGQSYFALGKTPPAEVHANVEAILSMFNEVHICGSGRSGLSKIFQILDSSKANVPTFILIDIPYDEEQRRKRLSREPRTPSPTTARTKRMDTNEPDDTYGMHLLTHISSEISSRNFSKLVVPVVMLTGLHRDYNSTALPSPSIVGAQVFADTVRLSRYLDAGAVDVLSSPLSKDRMHGLAIHAHRLQKEWMREEASFMTTKRNRKLSWVGVDDAKPYAYLREAMVSNLMTGICNPEAVGEHIDSSDFHLDDDRKAFVAEKVGTWAFSAHDFTDDELLYGALVMLEHALQMPELERWSMPEDELIVFLLSSRAAYNDFVKYHNFRHVVDVLQALFHFLVRIGTLPPYPLDSSSNAQISRSSIAELLTPFDALTLLISAIGHDVGHPGVNNAFLVALNAPLAQLYNDRSVLESFHCAAYSQILRRYWPKIFADIPMRKLMINNILATDMGLHFRYMSDLGNLQEKLAHKEDVIDGWNAKVREENRDLACGLLIKCADICNVARRYDIAARWADVLTDEFSNQGLMEEELQMPSCLFGGPPVREDLIKLAESQIGFMNIFARPLFEAVADILPTMHFAVEEMLANNSVWERKIDEERQKSKRNQKLSLGELQPPAFVVDSTPSPLSHSPATSFVDMPASSNAHSLGKVTSEAAYRRESIGSALSGSRRSSLGVDKGSRRSSLLGAQGIVSRENQGSSRRGSGDASLTAILVTQTPNTAKAPTGESPSNFEDCSRADRRNTSRLSKDKEGERPVTAPTHVRRSQATDLYPMPLPSSQHHSQVDLSHAPSDTLDGTKLSPWDNNKASGDSNGTRYDVSRDLSWWRQMSTRRRSTRTDVRNGDANVRAQHKEMTLDYPTPSNDSTTNSNPHPHPHPHPSPAGCPSVERRTTSGKIRSFFKRKPRGQDEPEKQSSSFGSSSQLQTPPTSDPGRSLNSDD</sequence>
<gene>
    <name evidence="6" type="ORF">P153DRAFT_284698</name>
</gene>
<keyword evidence="7" id="KW-1185">Reference proteome</keyword>
<keyword evidence="1 3" id="KW-0479">Metal-binding</keyword>
<dbReference type="InterPro" id="IPR023174">
    <property type="entry name" value="PDEase_CS"/>
</dbReference>
<accession>A0A6A6AMB5</accession>
<feature type="compositionally biased region" description="Polar residues" evidence="4">
    <location>
        <begin position="807"/>
        <end position="816"/>
    </location>
</feature>
<dbReference type="CDD" id="cd00077">
    <property type="entry name" value="HDc"/>
    <property type="match status" value="1"/>
</dbReference>
<evidence type="ECO:0000256" key="1">
    <source>
        <dbReference type="ARBA" id="ARBA00022723"/>
    </source>
</evidence>
<dbReference type="EMBL" id="ML977501">
    <property type="protein sequence ID" value="KAF2132027.1"/>
    <property type="molecule type" value="Genomic_DNA"/>
</dbReference>
<organism evidence="6 7">
    <name type="scientific">Dothidotthia symphoricarpi CBS 119687</name>
    <dbReference type="NCBI Taxonomy" id="1392245"/>
    <lineage>
        <taxon>Eukaryota</taxon>
        <taxon>Fungi</taxon>
        <taxon>Dikarya</taxon>
        <taxon>Ascomycota</taxon>
        <taxon>Pezizomycotina</taxon>
        <taxon>Dothideomycetes</taxon>
        <taxon>Pleosporomycetidae</taxon>
        <taxon>Pleosporales</taxon>
        <taxon>Dothidotthiaceae</taxon>
        <taxon>Dothidotthia</taxon>
    </lineage>
</organism>
<comment type="similarity">
    <text evidence="3">Belongs to the cyclic nucleotide phosphodiesterase family.</text>
</comment>
<dbReference type="PANTHER" id="PTHR11347">
    <property type="entry name" value="CYCLIC NUCLEOTIDE PHOSPHODIESTERASE"/>
    <property type="match status" value="1"/>
</dbReference>
<dbReference type="GO" id="GO:0046872">
    <property type="term" value="F:metal ion binding"/>
    <property type="evidence" value="ECO:0007669"/>
    <property type="project" value="UniProtKB-KW"/>
</dbReference>
<dbReference type="InterPro" id="IPR002073">
    <property type="entry name" value="PDEase_catalytic_dom"/>
</dbReference>
<name>A0A6A6AMB5_9PLEO</name>
<proteinExistence type="inferred from homology"/>
<protein>
    <recommendedName>
        <fullName evidence="3">Phosphodiesterase</fullName>
        <ecNumber evidence="3">3.1.4.-</ecNumber>
    </recommendedName>
</protein>
<dbReference type="InterPro" id="IPR003607">
    <property type="entry name" value="HD/PDEase_dom"/>
</dbReference>
<dbReference type="GO" id="GO:0007165">
    <property type="term" value="P:signal transduction"/>
    <property type="evidence" value="ECO:0007669"/>
    <property type="project" value="InterPro"/>
</dbReference>
<feature type="domain" description="PDEase" evidence="5">
    <location>
        <begin position="267"/>
        <end position="630"/>
    </location>
</feature>
<dbReference type="OrthoDB" id="546632at2759"/>
<evidence type="ECO:0000313" key="6">
    <source>
        <dbReference type="EMBL" id="KAF2132027.1"/>
    </source>
</evidence>
<dbReference type="Proteomes" id="UP000799771">
    <property type="component" value="Unassembled WGS sequence"/>
</dbReference>
<feature type="compositionally biased region" description="Polar residues" evidence="4">
    <location>
        <begin position="833"/>
        <end position="845"/>
    </location>
</feature>
<dbReference type="AlphaFoldDB" id="A0A6A6AMB5"/>
<feature type="compositionally biased region" description="Basic and acidic residues" evidence="4">
    <location>
        <begin position="765"/>
        <end position="785"/>
    </location>
</feature>
<dbReference type="Gene3D" id="1.10.1300.10">
    <property type="entry name" value="3'5'-cyclic nucleotide phosphodiesterase, catalytic domain"/>
    <property type="match status" value="1"/>
</dbReference>
<dbReference type="SUPFAM" id="SSF109604">
    <property type="entry name" value="HD-domain/PDEase-like"/>
    <property type="match status" value="1"/>
</dbReference>
<feature type="compositionally biased region" description="Basic and acidic residues" evidence="4">
    <location>
        <begin position="106"/>
        <end position="115"/>
    </location>
</feature>
<feature type="region of interest" description="Disordered" evidence="4">
    <location>
        <begin position="646"/>
        <end position="668"/>
    </location>
</feature>
<evidence type="ECO:0000256" key="4">
    <source>
        <dbReference type="SAM" id="MobiDB-lite"/>
    </source>
</evidence>
<feature type="region of interest" description="Disordered" evidence="4">
    <location>
        <begin position="860"/>
        <end position="969"/>
    </location>
</feature>
<comment type="cofactor">
    <cofactor evidence="3">
        <name>a divalent metal cation</name>
        <dbReference type="ChEBI" id="CHEBI:60240"/>
    </cofactor>
    <text evidence="3">Binds 2 divalent metal cations per subunit. Site 1 may preferentially bind zinc ions, while site 2 has a preference for magnesium and/or manganese ions.</text>
</comment>
<dbReference type="PROSITE" id="PS51845">
    <property type="entry name" value="PDEASE_I_2"/>
    <property type="match status" value="1"/>
</dbReference>
<keyword evidence="2 3" id="KW-0378">Hydrolase</keyword>
<dbReference type="PROSITE" id="PS00126">
    <property type="entry name" value="PDEASE_I_1"/>
    <property type="match status" value="1"/>
</dbReference>
<feature type="compositionally biased region" description="Polar residues" evidence="4">
    <location>
        <begin position="654"/>
        <end position="665"/>
    </location>
</feature>
<dbReference type="GO" id="GO:0004114">
    <property type="term" value="F:3',5'-cyclic-nucleotide phosphodiesterase activity"/>
    <property type="evidence" value="ECO:0007669"/>
    <property type="project" value="InterPro"/>
</dbReference>
<evidence type="ECO:0000259" key="5">
    <source>
        <dbReference type="PROSITE" id="PS51845"/>
    </source>
</evidence>
<feature type="compositionally biased region" description="Low complexity" evidence="4">
    <location>
        <begin position="695"/>
        <end position="706"/>
    </location>
</feature>
<evidence type="ECO:0000256" key="3">
    <source>
        <dbReference type="RuleBase" id="RU363067"/>
    </source>
</evidence>
<feature type="compositionally biased region" description="Polar residues" evidence="4">
    <location>
        <begin position="744"/>
        <end position="764"/>
    </location>
</feature>